<evidence type="ECO:0000313" key="6">
    <source>
        <dbReference type="EMBL" id="RKN72823.1"/>
    </source>
</evidence>
<accession>A0A3B0BHR5</accession>
<protein>
    <recommendedName>
        <fullName evidence="3">citrate synthase (unknown stereospecificity)</fullName>
        <ecNumber evidence="3">2.3.3.16</ecNumber>
    </recommendedName>
</protein>
<dbReference type="InterPro" id="IPR036969">
    <property type="entry name" value="Citrate_synthase_sf"/>
</dbReference>
<gene>
    <name evidence="6" type="ORF">D7231_15320</name>
</gene>
<proteinExistence type="inferred from homology"/>
<dbReference type="InterPro" id="IPR016142">
    <property type="entry name" value="Citrate_synth-like_lrg_a-sub"/>
</dbReference>
<dbReference type="SUPFAM" id="SSF48256">
    <property type="entry name" value="Citrate synthase"/>
    <property type="match status" value="1"/>
</dbReference>
<organism evidence="6 7">
    <name type="scientific">Streptomyces klenkii</name>
    <dbReference type="NCBI Taxonomy" id="1420899"/>
    <lineage>
        <taxon>Bacteria</taxon>
        <taxon>Bacillati</taxon>
        <taxon>Actinomycetota</taxon>
        <taxon>Actinomycetes</taxon>
        <taxon>Kitasatosporales</taxon>
        <taxon>Streptomycetaceae</taxon>
        <taxon>Streptomyces</taxon>
    </lineage>
</organism>
<comment type="similarity">
    <text evidence="2">Belongs to the citrate synthase family.</text>
</comment>
<evidence type="ECO:0000313" key="7">
    <source>
        <dbReference type="Proteomes" id="UP000270343"/>
    </source>
</evidence>
<comment type="pathway">
    <text evidence="1">Carbohydrate metabolism; tricarboxylic acid cycle.</text>
</comment>
<dbReference type="Pfam" id="PF12728">
    <property type="entry name" value="HTH_17"/>
    <property type="match status" value="1"/>
</dbReference>
<sequence length="420" mass="44329">MADHRTGGGEAHAGVEDRRLTTREVAERLGVKPETVYAYVSRGQLSSSRGAGGRGSTFDAREVDALLRRNRRETAFGGETAIRTGVTLIDKDRYYYRGVDATALAERYTYEEVADWLWTGRLRRGTRFAAPHDALIAALRAVGSLPAHSGPADRLRVAAIAAAAADPMRFDLSPQAVLGTARGLIPTLVDALPAAGPLPREDGGGPLPRRLWSRLTAQAPDAASLRVLEAALVLLIDHDLAVSTLAVRVAASARSHPYAVVTAGLGVVESPLHGAASGLAHRMLTEVLERGSAGAVVADHLRGGRRVPGLGHRLYKGPDPRATALFARLEAVPAAADALAAAREVEATTARHVPLHANVDLALAVLSVSAQMPPEAGETVFAVARTAGWIAHALEEYGERPMRMRPSGAYSGPTPPQPLP</sequence>
<dbReference type="InterPro" id="IPR016143">
    <property type="entry name" value="Citrate_synth-like_sm_a-sub"/>
</dbReference>
<evidence type="ECO:0000256" key="3">
    <source>
        <dbReference type="ARBA" id="ARBA00012972"/>
    </source>
</evidence>
<comment type="caution">
    <text evidence="6">The sequence shown here is derived from an EMBL/GenBank/DDBJ whole genome shotgun (WGS) entry which is preliminary data.</text>
</comment>
<dbReference type="OrthoDB" id="9800864at2"/>
<dbReference type="AlphaFoldDB" id="A0A3B0BHR5"/>
<dbReference type="GO" id="GO:0005829">
    <property type="term" value="C:cytosol"/>
    <property type="evidence" value="ECO:0007669"/>
    <property type="project" value="TreeGrafter"/>
</dbReference>
<dbReference type="EMBL" id="RBAM01000005">
    <property type="protein sequence ID" value="RKN72823.1"/>
    <property type="molecule type" value="Genomic_DNA"/>
</dbReference>
<evidence type="ECO:0000256" key="2">
    <source>
        <dbReference type="ARBA" id="ARBA00010566"/>
    </source>
</evidence>
<name>A0A3B0BHR5_9ACTN</name>
<keyword evidence="7" id="KW-1185">Reference proteome</keyword>
<reference evidence="6 7" key="1">
    <citation type="journal article" date="2015" name="Antonie Van Leeuwenhoek">
        <title>Streptomyces klenkii sp. nov., isolated from deep marine sediment.</title>
        <authorList>
            <person name="Veyisoglu A."/>
            <person name="Sahin N."/>
        </authorList>
    </citation>
    <scope>NUCLEOTIDE SEQUENCE [LARGE SCALE GENOMIC DNA]</scope>
    <source>
        <strain evidence="6 7">KCTC 29202</strain>
    </source>
</reference>
<dbReference type="InterPro" id="IPR041657">
    <property type="entry name" value="HTH_17"/>
</dbReference>
<dbReference type="GO" id="GO:0036440">
    <property type="term" value="F:citrate synthase activity"/>
    <property type="evidence" value="ECO:0007669"/>
    <property type="project" value="UniProtKB-EC"/>
</dbReference>
<dbReference type="SUPFAM" id="SSF46955">
    <property type="entry name" value="Putative DNA-binding domain"/>
    <property type="match status" value="1"/>
</dbReference>
<evidence type="ECO:0000256" key="1">
    <source>
        <dbReference type="ARBA" id="ARBA00005163"/>
    </source>
</evidence>
<keyword evidence="4" id="KW-0808">Transferase</keyword>
<dbReference type="Gene3D" id="1.10.580.10">
    <property type="entry name" value="Citrate Synthase, domain 1"/>
    <property type="match status" value="1"/>
</dbReference>
<dbReference type="InterPro" id="IPR009061">
    <property type="entry name" value="DNA-bd_dom_put_sf"/>
</dbReference>
<dbReference type="PANTHER" id="PTHR11739">
    <property type="entry name" value="CITRATE SYNTHASE"/>
    <property type="match status" value="1"/>
</dbReference>
<dbReference type="Gene3D" id="1.10.1660.10">
    <property type="match status" value="1"/>
</dbReference>
<evidence type="ECO:0000256" key="4">
    <source>
        <dbReference type="ARBA" id="ARBA00022679"/>
    </source>
</evidence>
<dbReference type="EC" id="2.3.3.16" evidence="3"/>
<dbReference type="GO" id="GO:0006099">
    <property type="term" value="P:tricarboxylic acid cycle"/>
    <property type="evidence" value="ECO:0007669"/>
    <property type="project" value="UniProtKB-UniPathway"/>
</dbReference>
<dbReference type="Pfam" id="PF00285">
    <property type="entry name" value="Citrate_synt"/>
    <property type="match status" value="1"/>
</dbReference>
<dbReference type="PANTHER" id="PTHR11739:SF4">
    <property type="entry name" value="CITRATE SYNTHASE, PEROXISOMAL"/>
    <property type="match status" value="1"/>
</dbReference>
<dbReference type="Gene3D" id="1.10.230.10">
    <property type="entry name" value="Cytochrome P450-Terp, domain 2"/>
    <property type="match status" value="1"/>
</dbReference>
<evidence type="ECO:0000259" key="5">
    <source>
        <dbReference type="Pfam" id="PF12728"/>
    </source>
</evidence>
<dbReference type="PRINTS" id="PR00143">
    <property type="entry name" value="CITRTSNTHASE"/>
</dbReference>
<dbReference type="GO" id="GO:0005975">
    <property type="term" value="P:carbohydrate metabolic process"/>
    <property type="evidence" value="ECO:0007669"/>
    <property type="project" value="TreeGrafter"/>
</dbReference>
<dbReference type="UniPathway" id="UPA00223"/>
<dbReference type="RefSeq" id="WP_120755960.1">
    <property type="nucleotide sequence ID" value="NZ_JBFADQ010000008.1"/>
</dbReference>
<feature type="domain" description="Helix-turn-helix" evidence="5">
    <location>
        <begin position="20"/>
        <end position="71"/>
    </location>
</feature>
<dbReference type="InterPro" id="IPR002020">
    <property type="entry name" value="Citrate_synthase"/>
</dbReference>
<dbReference type="Proteomes" id="UP000270343">
    <property type="component" value="Unassembled WGS sequence"/>
</dbReference>